<evidence type="ECO:0000256" key="1">
    <source>
        <dbReference type="SAM" id="MobiDB-lite"/>
    </source>
</evidence>
<name>D8RV07_SELML</name>
<dbReference type="InParanoid" id="D8RV07"/>
<feature type="compositionally biased region" description="Low complexity" evidence="1">
    <location>
        <begin position="169"/>
        <end position="182"/>
    </location>
</feature>
<dbReference type="EMBL" id="GL377591">
    <property type="protein sequence ID" value="EFJ23876.1"/>
    <property type="molecule type" value="Genomic_DNA"/>
</dbReference>
<keyword evidence="3" id="KW-1185">Reference proteome</keyword>
<protein>
    <submittedName>
        <fullName evidence="2">Uncharacterized protein</fullName>
    </submittedName>
</protein>
<dbReference type="Gramene" id="EFJ23876">
    <property type="protein sequence ID" value="EFJ23876"/>
    <property type="gene ID" value="SELMODRAFT_442642"/>
</dbReference>
<accession>D8RV07</accession>
<dbReference type="KEGG" id="smo:SELMODRAFT_442642"/>
<feature type="region of interest" description="Disordered" evidence="1">
    <location>
        <begin position="162"/>
        <end position="187"/>
    </location>
</feature>
<feature type="compositionally biased region" description="Low complexity" evidence="1">
    <location>
        <begin position="348"/>
        <end position="373"/>
    </location>
</feature>
<evidence type="ECO:0000313" key="3">
    <source>
        <dbReference type="Proteomes" id="UP000001514"/>
    </source>
</evidence>
<gene>
    <name evidence="2" type="ORF">SELMODRAFT_442642</name>
</gene>
<organism evidence="3">
    <name type="scientific">Selaginella moellendorffii</name>
    <name type="common">Spikemoss</name>
    <dbReference type="NCBI Taxonomy" id="88036"/>
    <lineage>
        <taxon>Eukaryota</taxon>
        <taxon>Viridiplantae</taxon>
        <taxon>Streptophyta</taxon>
        <taxon>Embryophyta</taxon>
        <taxon>Tracheophyta</taxon>
        <taxon>Lycopodiopsida</taxon>
        <taxon>Selaginellales</taxon>
        <taxon>Selaginellaceae</taxon>
        <taxon>Selaginella</taxon>
    </lineage>
</organism>
<dbReference type="AlphaFoldDB" id="D8RV07"/>
<sequence>MKGSDAAADSKCWRSLDRNQRTTYEKYLTRSAWYYCSARALNLQRFLNLSGDDVYNTLARDNADHAMRGNSDRLPWTQLLVILLRAEELVVWSNLAFQRNARILSDSDGAMQINSHIRYGDSCSTYYTLENLRLSPLSTKKPVTDFGAALAKARQETDHIFKQASQDENSNSSSSSSGNNTNIDDEKISPRSKAAAWAWYQRGGGNYSNGSPEDVRNRAMVVVQRTSRFKAEALRVNGSYTAGDTIVKAHQKWDPNQSLFDSFELLSVAKELDKALKEASAASITTNRNLVSLSCSSQTSKSGGSGGGGGRKYREALAARLSRFIPAPVLCLSEDDIATKRTFKKSKSASSSLSSTSSNLVSSSSISSDKSDNNNAISSKFSQLLTFNPSPVVEGRVDDGDGHLLKFQDEEGDGDELYHHRHEHFHHHLHHHHHHLGGRRE</sequence>
<proteinExistence type="predicted"/>
<dbReference type="PANTHER" id="PTHR34665">
    <property type="entry name" value="DUF3741 DOMAIN-CONTAINING PROTEIN"/>
    <property type="match status" value="1"/>
</dbReference>
<dbReference type="HOGENOM" id="CLU_621739_0_0_1"/>
<evidence type="ECO:0000313" key="2">
    <source>
        <dbReference type="EMBL" id="EFJ23876.1"/>
    </source>
</evidence>
<dbReference type="Proteomes" id="UP000001514">
    <property type="component" value="Unassembled WGS sequence"/>
</dbReference>
<dbReference type="PANTHER" id="PTHR34665:SF4">
    <property type="entry name" value="DUF3741 DOMAIN-CONTAINING PROTEIN"/>
    <property type="match status" value="1"/>
</dbReference>
<feature type="region of interest" description="Disordered" evidence="1">
    <location>
        <begin position="343"/>
        <end position="373"/>
    </location>
</feature>
<reference evidence="2 3" key="1">
    <citation type="journal article" date="2011" name="Science">
        <title>The Selaginella genome identifies genetic changes associated with the evolution of vascular plants.</title>
        <authorList>
            <person name="Banks J.A."/>
            <person name="Nishiyama T."/>
            <person name="Hasebe M."/>
            <person name="Bowman J.L."/>
            <person name="Gribskov M."/>
            <person name="dePamphilis C."/>
            <person name="Albert V.A."/>
            <person name="Aono N."/>
            <person name="Aoyama T."/>
            <person name="Ambrose B.A."/>
            <person name="Ashton N.W."/>
            <person name="Axtell M.J."/>
            <person name="Barker E."/>
            <person name="Barker M.S."/>
            <person name="Bennetzen J.L."/>
            <person name="Bonawitz N.D."/>
            <person name="Chapple C."/>
            <person name="Cheng C."/>
            <person name="Correa L.G."/>
            <person name="Dacre M."/>
            <person name="DeBarry J."/>
            <person name="Dreyer I."/>
            <person name="Elias M."/>
            <person name="Engstrom E.M."/>
            <person name="Estelle M."/>
            <person name="Feng L."/>
            <person name="Finet C."/>
            <person name="Floyd S.K."/>
            <person name="Frommer W.B."/>
            <person name="Fujita T."/>
            <person name="Gramzow L."/>
            <person name="Gutensohn M."/>
            <person name="Harholt J."/>
            <person name="Hattori M."/>
            <person name="Heyl A."/>
            <person name="Hirai T."/>
            <person name="Hiwatashi Y."/>
            <person name="Ishikawa M."/>
            <person name="Iwata M."/>
            <person name="Karol K.G."/>
            <person name="Koehler B."/>
            <person name="Kolukisaoglu U."/>
            <person name="Kubo M."/>
            <person name="Kurata T."/>
            <person name="Lalonde S."/>
            <person name="Li K."/>
            <person name="Li Y."/>
            <person name="Litt A."/>
            <person name="Lyons E."/>
            <person name="Manning G."/>
            <person name="Maruyama T."/>
            <person name="Michael T.P."/>
            <person name="Mikami K."/>
            <person name="Miyazaki S."/>
            <person name="Morinaga S."/>
            <person name="Murata T."/>
            <person name="Mueller-Roeber B."/>
            <person name="Nelson D.R."/>
            <person name="Obara M."/>
            <person name="Oguri Y."/>
            <person name="Olmstead R.G."/>
            <person name="Onodera N."/>
            <person name="Petersen B.L."/>
            <person name="Pils B."/>
            <person name="Prigge M."/>
            <person name="Rensing S.A."/>
            <person name="Riano-Pachon D.M."/>
            <person name="Roberts A.W."/>
            <person name="Sato Y."/>
            <person name="Scheller H.V."/>
            <person name="Schulz B."/>
            <person name="Schulz C."/>
            <person name="Shakirov E.V."/>
            <person name="Shibagaki N."/>
            <person name="Shinohara N."/>
            <person name="Shippen D.E."/>
            <person name="Soerensen I."/>
            <person name="Sotooka R."/>
            <person name="Sugimoto N."/>
            <person name="Sugita M."/>
            <person name="Sumikawa N."/>
            <person name="Tanurdzic M."/>
            <person name="Theissen G."/>
            <person name="Ulvskov P."/>
            <person name="Wakazuki S."/>
            <person name="Weng J.K."/>
            <person name="Willats W.W."/>
            <person name="Wipf D."/>
            <person name="Wolf P.G."/>
            <person name="Yang L."/>
            <person name="Zimmer A.D."/>
            <person name="Zhu Q."/>
            <person name="Mitros T."/>
            <person name="Hellsten U."/>
            <person name="Loque D."/>
            <person name="Otillar R."/>
            <person name="Salamov A."/>
            <person name="Schmutz J."/>
            <person name="Shapiro H."/>
            <person name="Lindquist E."/>
            <person name="Lucas S."/>
            <person name="Rokhsar D."/>
            <person name="Grigoriev I.V."/>
        </authorList>
    </citation>
    <scope>NUCLEOTIDE SEQUENCE [LARGE SCALE GENOMIC DNA]</scope>
</reference>